<dbReference type="Proteomes" id="UP000027002">
    <property type="component" value="Chromosome 6"/>
</dbReference>
<evidence type="ECO:0000313" key="3">
    <source>
        <dbReference type="Proteomes" id="UP000027002"/>
    </source>
</evidence>
<protein>
    <submittedName>
        <fullName evidence="2">Uncharacterized protein</fullName>
    </submittedName>
</protein>
<dbReference type="GeneID" id="66068428"/>
<evidence type="ECO:0000313" key="2">
    <source>
        <dbReference type="EMBL" id="QUC23410.1"/>
    </source>
</evidence>
<gene>
    <name evidence="2" type="ORF">UV8b_07651</name>
</gene>
<proteinExistence type="predicted"/>
<feature type="compositionally biased region" description="Basic residues" evidence="1">
    <location>
        <begin position="24"/>
        <end position="35"/>
    </location>
</feature>
<dbReference type="AlphaFoldDB" id="A0A8E5HXF6"/>
<reference evidence="2" key="1">
    <citation type="submission" date="2020-03" db="EMBL/GenBank/DDBJ databases">
        <title>A mixture of massive structural variations and highly conserved coding sequences in Ustilaginoidea virens genome.</title>
        <authorList>
            <person name="Zhang K."/>
            <person name="Zhao Z."/>
            <person name="Zhang Z."/>
            <person name="Li Y."/>
            <person name="Hsiang T."/>
            <person name="Sun W."/>
        </authorList>
    </citation>
    <scope>NUCLEOTIDE SEQUENCE</scope>
    <source>
        <strain evidence="2">UV-8b</strain>
    </source>
</reference>
<accession>A0A8E5HXF6</accession>
<sequence length="230" mass="23749">MPCNASSNFPSLAPLALSGSAPRASRKNSPPRRSSHSADAQHARPALAARAAGPPPAPDGSSSATRSSFVSAAPAPHERAPTWESVRPRTQPENLAVAQGRVGAGPHRNNLAGPRDCEGGLRNLRCVPLAQHGDARPAFSRLTSLGLLGSTVAVVRPLSPGWRVSAGASYGVPTVQQLPTSRHDRAPLCPPWIAASTNNPPKTAGSMSLTLGADVPCLAAATSFHRPLFL</sequence>
<organism evidence="2 3">
    <name type="scientific">Ustilaginoidea virens</name>
    <name type="common">Rice false smut fungus</name>
    <name type="synonym">Villosiclava virens</name>
    <dbReference type="NCBI Taxonomy" id="1159556"/>
    <lineage>
        <taxon>Eukaryota</taxon>
        <taxon>Fungi</taxon>
        <taxon>Dikarya</taxon>
        <taxon>Ascomycota</taxon>
        <taxon>Pezizomycotina</taxon>
        <taxon>Sordariomycetes</taxon>
        <taxon>Hypocreomycetidae</taxon>
        <taxon>Hypocreales</taxon>
        <taxon>Clavicipitaceae</taxon>
        <taxon>Ustilaginoidea</taxon>
    </lineage>
</organism>
<evidence type="ECO:0000256" key="1">
    <source>
        <dbReference type="SAM" id="MobiDB-lite"/>
    </source>
</evidence>
<feature type="compositionally biased region" description="Polar residues" evidence="1">
    <location>
        <begin position="1"/>
        <end position="10"/>
    </location>
</feature>
<feature type="region of interest" description="Disordered" evidence="1">
    <location>
        <begin position="1"/>
        <end position="90"/>
    </location>
</feature>
<name>A0A8E5HXF6_USTVR</name>
<feature type="compositionally biased region" description="Low complexity" evidence="1">
    <location>
        <begin position="38"/>
        <end position="52"/>
    </location>
</feature>
<keyword evidence="3" id="KW-1185">Reference proteome</keyword>
<feature type="compositionally biased region" description="Low complexity" evidence="1">
    <location>
        <begin position="59"/>
        <end position="73"/>
    </location>
</feature>
<dbReference type="RefSeq" id="XP_043001083.1">
    <property type="nucleotide sequence ID" value="XM_043145148.1"/>
</dbReference>
<dbReference type="EMBL" id="CP072758">
    <property type="protein sequence ID" value="QUC23410.1"/>
    <property type="molecule type" value="Genomic_DNA"/>
</dbReference>
<dbReference type="KEGG" id="uvi:66068428"/>